<dbReference type="Pfam" id="PF01906">
    <property type="entry name" value="YbjQ_1"/>
    <property type="match status" value="1"/>
</dbReference>
<dbReference type="Proteomes" id="UP000183287">
    <property type="component" value="Unassembled WGS sequence"/>
</dbReference>
<protein>
    <submittedName>
        <fullName evidence="3">Putative heavy-metal-binding</fullName>
    </submittedName>
</protein>
<gene>
    <name evidence="3" type="ORF">SAMN05421863_10919</name>
</gene>
<sequence length="96" mass="11118">MELLITTLNSDRKRNTKPCGIVAREVVLDANVFKDFVASARDFTGGGSVTNEKERVIALEELQEYTREQRRNWNRHRLRSTLQGNGRRAQYRSQPP</sequence>
<dbReference type="AlphaFoldDB" id="A0A1I4VVA8"/>
<reference evidence="4" key="1">
    <citation type="submission" date="2016-10" db="EMBL/GenBank/DDBJ databases">
        <authorList>
            <person name="Varghese N."/>
            <person name="Submissions S."/>
        </authorList>
    </citation>
    <scope>NUCLEOTIDE SEQUENCE [LARGE SCALE GENOMIC DNA]</scope>
    <source>
        <strain evidence="4">Nm44</strain>
    </source>
</reference>
<dbReference type="SUPFAM" id="SSF117782">
    <property type="entry name" value="YbjQ-like"/>
    <property type="match status" value="1"/>
</dbReference>
<evidence type="ECO:0000256" key="1">
    <source>
        <dbReference type="ARBA" id="ARBA00010751"/>
    </source>
</evidence>
<keyword evidence="4" id="KW-1185">Reference proteome</keyword>
<evidence type="ECO:0000313" key="3">
    <source>
        <dbReference type="EMBL" id="SFN05155.1"/>
    </source>
</evidence>
<evidence type="ECO:0000256" key="2">
    <source>
        <dbReference type="SAM" id="MobiDB-lite"/>
    </source>
</evidence>
<dbReference type="InterPro" id="IPR035439">
    <property type="entry name" value="UPF0145_dom_sf"/>
</dbReference>
<dbReference type="InterPro" id="IPR002765">
    <property type="entry name" value="UPF0145_YbjQ-like"/>
</dbReference>
<dbReference type="Gene3D" id="3.30.110.70">
    <property type="entry name" value="Hypothetical protein apc22750. Chain B"/>
    <property type="match status" value="1"/>
</dbReference>
<dbReference type="EMBL" id="FOUB01000091">
    <property type="protein sequence ID" value="SFN05155.1"/>
    <property type="molecule type" value="Genomic_DNA"/>
</dbReference>
<feature type="region of interest" description="Disordered" evidence="2">
    <location>
        <begin position="75"/>
        <end position="96"/>
    </location>
</feature>
<comment type="similarity">
    <text evidence="1">Belongs to the UPF0145 family.</text>
</comment>
<accession>A0A1I4VVA8</accession>
<name>A0A1I4VVA8_9PROT</name>
<organism evidence="3 4">
    <name type="scientific">Nitrosomonas communis</name>
    <dbReference type="NCBI Taxonomy" id="44574"/>
    <lineage>
        <taxon>Bacteria</taxon>
        <taxon>Pseudomonadati</taxon>
        <taxon>Pseudomonadota</taxon>
        <taxon>Betaproteobacteria</taxon>
        <taxon>Nitrosomonadales</taxon>
        <taxon>Nitrosomonadaceae</taxon>
        <taxon>Nitrosomonas</taxon>
    </lineage>
</organism>
<evidence type="ECO:0000313" key="4">
    <source>
        <dbReference type="Proteomes" id="UP000183287"/>
    </source>
</evidence>
<proteinExistence type="inferred from homology"/>